<gene>
    <name evidence="2" type="ORF">A3SI_11634</name>
</gene>
<evidence type="ECO:0008006" key="4">
    <source>
        <dbReference type="Google" id="ProtNLM"/>
    </source>
</evidence>
<organism evidence="2 3">
    <name type="scientific">Nitritalea halalkaliphila LW7</name>
    <dbReference type="NCBI Taxonomy" id="1189621"/>
    <lineage>
        <taxon>Bacteria</taxon>
        <taxon>Pseudomonadati</taxon>
        <taxon>Bacteroidota</taxon>
        <taxon>Cytophagia</taxon>
        <taxon>Cytophagales</taxon>
        <taxon>Cyclobacteriaceae</taxon>
        <taxon>Nitritalea</taxon>
    </lineage>
</organism>
<feature type="chain" id="PRO_5003700395" description="Lipoprotein" evidence="1">
    <location>
        <begin position="24"/>
        <end position="213"/>
    </location>
</feature>
<dbReference type="PROSITE" id="PS51257">
    <property type="entry name" value="PROKAR_LIPOPROTEIN"/>
    <property type="match status" value="1"/>
</dbReference>
<name>I5C2F8_9BACT</name>
<evidence type="ECO:0000313" key="3">
    <source>
        <dbReference type="Proteomes" id="UP000005551"/>
    </source>
</evidence>
<sequence length="213" mass="24427">MKNAFYYVCLLAVLALAACQTEAKEQTLPEKVAEAYGFSALEGVEQVRYTWNVQAGERRVSRTWTWNMAEQLVTYADADTTFQYALTAEPLPEIDAAFVNDKYWALFPFQLMWDTGYTYKVEENAESPISGAVATKLVIVYNDSDGYTPGDAYDLYLDERFMIREWVFRKGNGSEGRAFTWEQEEQYAGLTLSTMHRNAAGERFIWLTDIEVK</sequence>
<proteinExistence type="predicted"/>
<keyword evidence="3" id="KW-1185">Reference proteome</keyword>
<dbReference type="AlphaFoldDB" id="I5C2F8"/>
<dbReference type="PATRIC" id="fig|1189621.3.peg.2422"/>
<dbReference type="OrthoDB" id="892266at2"/>
<protein>
    <recommendedName>
        <fullName evidence="4">Lipoprotein</fullName>
    </recommendedName>
</protein>
<feature type="signal peptide" evidence="1">
    <location>
        <begin position="1"/>
        <end position="23"/>
    </location>
</feature>
<evidence type="ECO:0000256" key="1">
    <source>
        <dbReference type="SAM" id="SignalP"/>
    </source>
</evidence>
<keyword evidence="1" id="KW-0732">Signal</keyword>
<accession>I5C2F8</accession>
<dbReference type="RefSeq" id="WP_009055389.1">
    <property type="nucleotide sequence ID" value="NZ_AJYA01000024.1"/>
</dbReference>
<dbReference type="Proteomes" id="UP000005551">
    <property type="component" value="Unassembled WGS sequence"/>
</dbReference>
<dbReference type="EMBL" id="AJYA01000024">
    <property type="protein sequence ID" value="EIM76010.1"/>
    <property type="molecule type" value="Genomic_DNA"/>
</dbReference>
<dbReference type="STRING" id="1189621.A3SI_11634"/>
<reference evidence="2 3" key="1">
    <citation type="submission" date="2012-05" db="EMBL/GenBank/DDBJ databases">
        <title>Genome sequence of Nitritalea halalkaliphila LW7.</title>
        <authorList>
            <person name="Jangir P.K."/>
            <person name="Singh A."/>
            <person name="Shivaji S."/>
            <person name="Sharma R."/>
        </authorList>
    </citation>
    <scope>NUCLEOTIDE SEQUENCE [LARGE SCALE GENOMIC DNA]</scope>
    <source>
        <strain evidence="2 3">LW7</strain>
    </source>
</reference>
<evidence type="ECO:0000313" key="2">
    <source>
        <dbReference type="EMBL" id="EIM76010.1"/>
    </source>
</evidence>
<comment type="caution">
    <text evidence="2">The sequence shown here is derived from an EMBL/GenBank/DDBJ whole genome shotgun (WGS) entry which is preliminary data.</text>
</comment>